<dbReference type="Proteomes" id="UP001232992">
    <property type="component" value="Unassembled WGS sequence"/>
</dbReference>
<reference evidence="4 5" key="1">
    <citation type="submission" date="2023-01" db="EMBL/GenBank/DDBJ databases">
        <title>Novel diversity within Roseofilum (Cyanobacteria; Desertifilaceae) from marine benthic mats with descriptions of four novel species.</title>
        <authorList>
            <person name="Wang Y."/>
            <person name="Berthold D.E."/>
            <person name="Hu J."/>
            <person name="Lefler F.W."/>
            <person name="Laughinghouse H.D. IV."/>
        </authorList>
    </citation>
    <scope>NUCLEOTIDE SEQUENCE [LARGE SCALE GENOMIC DNA]</scope>
    <source>
        <strain evidence="4 5">BLCC-M143</strain>
    </source>
</reference>
<protein>
    <submittedName>
        <fullName evidence="4">TPM domain-containing protein</fullName>
    </submittedName>
</protein>
<gene>
    <name evidence="4" type="ORF">PMH09_11150</name>
</gene>
<keyword evidence="2" id="KW-0732">Signal</keyword>
<evidence type="ECO:0000259" key="3">
    <source>
        <dbReference type="Pfam" id="PF04536"/>
    </source>
</evidence>
<proteinExistence type="predicted"/>
<organism evidence="4 5">
    <name type="scientific">Roseofilum casamattae BLCC-M143</name>
    <dbReference type="NCBI Taxonomy" id="3022442"/>
    <lineage>
        <taxon>Bacteria</taxon>
        <taxon>Bacillati</taxon>
        <taxon>Cyanobacteriota</taxon>
        <taxon>Cyanophyceae</taxon>
        <taxon>Desertifilales</taxon>
        <taxon>Desertifilaceae</taxon>
        <taxon>Roseofilum</taxon>
        <taxon>Roseofilum casamattae</taxon>
    </lineage>
</organism>
<keyword evidence="1" id="KW-0472">Membrane</keyword>
<evidence type="ECO:0000256" key="1">
    <source>
        <dbReference type="SAM" id="Phobius"/>
    </source>
</evidence>
<evidence type="ECO:0000256" key="2">
    <source>
        <dbReference type="SAM" id="SignalP"/>
    </source>
</evidence>
<dbReference type="NCBIfam" id="NF047379">
    <property type="entry name" value="photo_II_Psb32"/>
    <property type="match status" value="1"/>
</dbReference>
<dbReference type="RefSeq" id="WP_283758396.1">
    <property type="nucleotide sequence ID" value="NZ_JAQOSQ010000009.1"/>
</dbReference>
<name>A0ABT7BX22_9CYAN</name>
<accession>A0ABT7BX22</accession>
<evidence type="ECO:0000313" key="5">
    <source>
        <dbReference type="Proteomes" id="UP001232992"/>
    </source>
</evidence>
<keyword evidence="1" id="KW-0812">Transmembrane</keyword>
<dbReference type="Gene3D" id="3.10.310.50">
    <property type="match status" value="1"/>
</dbReference>
<comment type="caution">
    <text evidence="4">The sequence shown here is derived from an EMBL/GenBank/DDBJ whole genome shotgun (WGS) entry which is preliminary data.</text>
</comment>
<dbReference type="InterPro" id="IPR007621">
    <property type="entry name" value="TPM_dom"/>
</dbReference>
<keyword evidence="5" id="KW-1185">Reference proteome</keyword>
<feature type="domain" description="TPM" evidence="3">
    <location>
        <begin position="44"/>
        <end position="169"/>
    </location>
</feature>
<dbReference type="Pfam" id="PF04536">
    <property type="entry name" value="TPM_phosphatase"/>
    <property type="match status" value="1"/>
</dbReference>
<dbReference type="PANTHER" id="PTHR30373">
    <property type="entry name" value="UPF0603 PROTEIN YGCG"/>
    <property type="match status" value="1"/>
</dbReference>
<dbReference type="PANTHER" id="PTHR30373:SF2">
    <property type="entry name" value="UPF0603 PROTEIN YGCG"/>
    <property type="match status" value="1"/>
</dbReference>
<feature type="transmembrane region" description="Helical" evidence="1">
    <location>
        <begin position="206"/>
        <end position="225"/>
    </location>
</feature>
<sequence length="227" mass="25088">MKKGWHLAFSLLLLMCFWSIAPQLAGATGVYQMPVVNAGDDTWVVDDAEALSRINEGKLSQQMRQLAEDTGSEVRFITIRRLDYGETIESFTESLFETWFPTRETQANQVLLVLDVVTNNSAIRTGDSVKELMSDAIATSVSDETIQIPLRAGDRYNQAFIGAGDRIATVLSGEPDPGPPVVKDTLQAESTFASVEETQESNATTWVIVLLILATVIPMVTYFWLYS</sequence>
<feature type="signal peptide" evidence="2">
    <location>
        <begin position="1"/>
        <end position="21"/>
    </location>
</feature>
<feature type="chain" id="PRO_5047177560" evidence="2">
    <location>
        <begin position="22"/>
        <end position="227"/>
    </location>
</feature>
<dbReference type="EMBL" id="JAQOSQ010000009">
    <property type="protein sequence ID" value="MDJ1183744.1"/>
    <property type="molecule type" value="Genomic_DNA"/>
</dbReference>
<keyword evidence="1" id="KW-1133">Transmembrane helix</keyword>
<evidence type="ECO:0000313" key="4">
    <source>
        <dbReference type="EMBL" id="MDJ1183744.1"/>
    </source>
</evidence>